<protein>
    <submittedName>
        <fullName evidence="2">3776_t:CDS:1</fullName>
    </submittedName>
</protein>
<dbReference type="PANTHER" id="PTHR18444:SF9">
    <property type="entry name" value="UPF0538 PROTEIN C2ORF76"/>
    <property type="match status" value="1"/>
</dbReference>
<evidence type="ECO:0000256" key="1">
    <source>
        <dbReference type="ARBA" id="ARBA00007176"/>
    </source>
</evidence>
<proteinExistence type="inferred from homology"/>
<dbReference type="OrthoDB" id="937at2759"/>
<evidence type="ECO:0000313" key="2">
    <source>
        <dbReference type="EMBL" id="CAG8526283.1"/>
    </source>
</evidence>
<comment type="caution">
    <text evidence="2">The sequence shown here is derived from an EMBL/GenBank/DDBJ whole genome shotgun (WGS) entry which is preliminary data.</text>
</comment>
<dbReference type="Pfam" id="PF10209">
    <property type="entry name" value="DUF2340"/>
    <property type="match status" value="1"/>
</dbReference>
<dbReference type="EMBL" id="CAJVPS010001147">
    <property type="protein sequence ID" value="CAG8526283.1"/>
    <property type="molecule type" value="Genomic_DNA"/>
</dbReference>
<keyword evidence="3" id="KW-1185">Reference proteome</keyword>
<accession>A0A9N9ACX6</accession>
<organism evidence="2 3">
    <name type="scientific">Ambispora leptoticha</name>
    <dbReference type="NCBI Taxonomy" id="144679"/>
    <lineage>
        <taxon>Eukaryota</taxon>
        <taxon>Fungi</taxon>
        <taxon>Fungi incertae sedis</taxon>
        <taxon>Mucoromycota</taxon>
        <taxon>Glomeromycotina</taxon>
        <taxon>Glomeromycetes</taxon>
        <taxon>Archaeosporales</taxon>
        <taxon>Ambisporaceae</taxon>
        <taxon>Ambispora</taxon>
    </lineage>
</organism>
<comment type="similarity">
    <text evidence="1">Belongs to the UPF0538 family.</text>
</comment>
<name>A0A9N9ACX6_9GLOM</name>
<reference evidence="2" key="1">
    <citation type="submission" date="2021-06" db="EMBL/GenBank/DDBJ databases">
        <authorList>
            <person name="Kallberg Y."/>
            <person name="Tangrot J."/>
            <person name="Rosling A."/>
        </authorList>
    </citation>
    <scope>NUCLEOTIDE SEQUENCE</scope>
    <source>
        <strain evidence="2">FL130A</strain>
    </source>
</reference>
<sequence length="140" mass="16018">METSLTSTANPPTSATLTIRIIKNFEYRTVKNLVLQNVNLESTTFNGISLIMNFFKAINSTPGFKPFRSVNYDTLKVYTKAHGTKSQNLVINLEHDDDWIMNNDQATLISYGLENETELSFFDLAAYQIYKTHPDVIKWD</sequence>
<dbReference type="InterPro" id="IPR018794">
    <property type="entry name" value="UPF0538"/>
</dbReference>
<evidence type="ECO:0000313" key="3">
    <source>
        <dbReference type="Proteomes" id="UP000789508"/>
    </source>
</evidence>
<gene>
    <name evidence="2" type="ORF">ALEPTO_LOCUS4718</name>
</gene>
<dbReference type="AlphaFoldDB" id="A0A9N9ACX6"/>
<dbReference type="PANTHER" id="PTHR18444">
    <property type="entry name" value="UPF0538 FAMILY MEMBER"/>
    <property type="match status" value="1"/>
</dbReference>
<dbReference type="Proteomes" id="UP000789508">
    <property type="component" value="Unassembled WGS sequence"/>
</dbReference>